<dbReference type="GO" id="GO:0005886">
    <property type="term" value="C:plasma membrane"/>
    <property type="evidence" value="ECO:0007669"/>
    <property type="project" value="UniProtKB-SubCell"/>
</dbReference>
<evidence type="ECO:0000313" key="10">
    <source>
        <dbReference type="Proteomes" id="UP001221217"/>
    </source>
</evidence>
<feature type="transmembrane region" description="Helical" evidence="7">
    <location>
        <begin position="268"/>
        <end position="292"/>
    </location>
</feature>
<dbReference type="PANTHER" id="PTHR23517:SF2">
    <property type="entry name" value="MULTIDRUG RESISTANCE PROTEIN MDTH"/>
    <property type="match status" value="1"/>
</dbReference>
<proteinExistence type="predicted"/>
<dbReference type="Gene3D" id="1.20.1250.20">
    <property type="entry name" value="MFS general substrate transporter like domains"/>
    <property type="match status" value="1"/>
</dbReference>
<feature type="transmembrane region" description="Helical" evidence="7">
    <location>
        <begin position="21"/>
        <end position="41"/>
    </location>
</feature>
<evidence type="ECO:0000256" key="1">
    <source>
        <dbReference type="ARBA" id="ARBA00004651"/>
    </source>
</evidence>
<dbReference type="SUPFAM" id="SSF103473">
    <property type="entry name" value="MFS general substrate transporter"/>
    <property type="match status" value="1"/>
</dbReference>
<evidence type="ECO:0000256" key="4">
    <source>
        <dbReference type="ARBA" id="ARBA00022692"/>
    </source>
</evidence>
<feature type="transmembrane region" description="Helical" evidence="7">
    <location>
        <begin position="144"/>
        <end position="166"/>
    </location>
</feature>
<dbReference type="InterPro" id="IPR011701">
    <property type="entry name" value="MFS"/>
</dbReference>
<evidence type="ECO:0000313" key="9">
    <source>
        <dbReference type="EMBL" id="MDC7225435.1"/>
    </source>
</evidence>
<evidence type="ECO:0000256" key="6">
    <source>
        <dbReference type="ARBA" id="ARBA00023136"/>
    </source>
</evidence>
<dbReference type="Pfam" id="PF07690">
    <property type="entry name" value="MFS_1"/>
    <property type="match status" value="1"/>
</dbReference>
<keyword evidence="2" id="KW-0813">Transport</keyword>
<dbReference type="AlphaFoldDB" id="A0AAJ1IDK3"/>
<dbReference type="PROSITE" id="PS50850">
    <property type="entry name" value="MFS"/>
    <property type="match status" value="1"/>
</dbReference>
<keyword evidence="4 7" id="KW-0812">Transmembrane</keyword>
<dbReference type="PANTHER" id="PTHR23517">
    <property type="entry name" value="RESISTANCE PROTEIN MDTM, PUTATIVE-RELATED-RELATED"/>
    <property type="match status" value="1"/>
</dbReference>
<dbReference type="EMBL" id="JAQQAL010000006">
    <property type="protein sequence ID" value="MDC7225435.1"/>
    <property type="molecule type" value="Genomic_DNA"/>
</dbReference>
<feature type="transmembrane region" description="Helical" evidence="7">
    <location>
        <begin position="111"/>
        <end position="132"/>
    </location>
</feature>
<feature type="transmembrane region" description="Helical" evidence="7">
    <location>
        <begin position="228"/>
        <end position="248"/>
    </location>
</feature>
<keyword evidence="5 7" id="KW-1133">Transmembrane helix</keyword>
<name>A0AAJ1IDK3_9SPIO</name>
<dbReference type="InterPro" id="IPR020846">
    <property type="entry name" value="MFS_dom"/>
</dbReference>
<feature type="transmembrane region" description="Helical" evidence="7">
    <location>
        <begin position="86"/>
        <end position="105"/>
    </location>
</feature>
<protein>
    <submittedName>
        <fullName evidence="9">MFS transporter</fullName>
    </submittedName>
</protein>
<evidence type="ECO:0000256" key="5">
    <source>
        <dbReference type="ARBA" id="ARBA00022989"/>
    </source>
</evidence>
<sequence length="417" mass="45354">MKIAESLKSSFRIYRGLKRSIYVLFLARIINSIGSFVYPFLTLFLTDKLGNSAAEAGMLLMMVSISFVPGSLIGGKIADTFGRKRILIGAQFLAALSFLTCALITDKQLIPYFIIAAEFFMGVVHPTTTAMITDLSKPENRKAAFSLLYLGHNLGFALGPLLAGLMYNSRPYWLFSGDAATTLISLILVILFVTETKPSVQRLNESIEDGGGSPELEKAEKGSVFRVLAARPGLVFFILLVMLMNFVYAQMTFSLPLFLNDIFGPEGAVLYGTTMTFNALIVILGTTLIIGLTKNMKPILATMIAALLYAVGFGGIYFGYNFYIILSTASIWTVGEILGATNINVYIANHTPMSHRGRVNSIVPIIIGAGHAISPFLMGKFIENNSLRLVWPLCALFALAASGGLAVLYTVEKRKNG</sequence>
<dbReference type="CDD" id="cd17329">
    <property type="entry name" value="MFS_MdtH_MDR_like"/>
    <property type="match status" value="1"/>
</dbReference>
<feature type="transmembrane region" description="Helical" evidence="7">
    <location>
        <begin position="53"/>
        <end position="74"/>
    </location>
</feature>
<reference evidence="9 10" key="1">
    <citation type="submission" date="2022-12" db="EMBL/GenBank/DDBJ databases">
        <title>Metagenome assembled genome from gulf of manar.</title>
        <authorList>
            <person name="Kohli P."/>
            <person name="Pk S."/>
            <person name="Venkata Ramana C."/>
            <person name="Sasikala C."/>
        </authorList>
    </citation>
    <scope>NUCLEOTIDE SEQUENCE [LARGE SCALE GENOMIC DNA]</scope>
    <source>
        <strain evidence="9">JB008</strain>
    </source>
</reference>
<dbReference type="Proteomes" id="UP001221217">
    <property type="component" value="Unassembled WGS sequence"/>
</dbReference>
<evidence type="ECO:0000259" key="8">
    <source>
        <dbReference type="PROSITE" id="PS50850"/>
    </source>
</evidence>
<evidence type="ECO:0000256" key="2">
    <source>
        <dbReference type="ARBA" id="ARBA00022448"/>
    </source>
</evidence>
<organism evidence="9 10">
    <name type="scientific">Candidatus Thalassospirochaeta sargassi</name>
    <dbReference type="NCBI Taxonomy" id="3119039"/>
    <lineage>
        <taxon>Bacteria</taxon>
        <taxon>Pseudomonadati</taxon>
        <taxon>Spirochaetota</taxon>
        <taxon>Spirochaetia</taxon>
        <taxon>Spirochaetales</taxon>
        <taxon>Spirochaetaceae</taxon>
        <taxon>Candidatus Thalassospirochaeta</taxon>
    </lineage>
</organism>
<dbReference type="GO" id="GO:0022857">
    <property type="term" value="F:transmembrane transporter activity"/>
    <property type="evidence" value="ECO:0007669"/>
    <property type="project" value="InterPro"/>
</dbReference>
<comment type="caution">
    <text evidence="9">The sequence shown here is derived from an EMBL/GenBank/DDBJ whole genome shotgun (WGS) entry which is preliminary data.</text>
</comment>
<feature type="transmembrane region" description="Helical" evidence="7">
    <location>
        <begin position="324"/>
        <end position="347"/>
    </location>
</feature>
<gene>
    <name evidence="9" type="ORF">PQJ61_01580</name>
</gene>
<evidence type="ECO:0000256" key="3">
    <source>
        <dbReference type="ARBA" id="ARBA00022475"/>
    </source>
</evidence>
<dbReference type="InterPro" id="IPR036259">
    <property type="entry name" value="MFS_trans_sf"/>
</dbReference>
<keyword evidence="3" id="KW-1003">Cell membrane</keyword>
<evidence type="ECO:0000256" key="7">
    <source>
        <dbReference type="SAM" id="Phobius"/>
    </source>
</evidence>
<keyword evidence="6 7" id="KW-0472">Membrane</keyword>
<feature type="transmembrane region" description="Helical" evidence="7">
    <location>
        <begin position="359"/>
        <end position="377"/>
    </location>
</feature>
<feature type="domain" description="Major facilitator superfamily (MFS) profile" evidence="8">
    <location>
        <begin position="20"/>
        <end position="415"/>
    </location>
</feature>
<feature type="transmembrane region" description="Helical" evidence="7">
    <location>
        <begin position="172"/>
        <end position="193"/>
    </location>
</feature>
<comment type="subcellular location">
    <subcellularLocation>
        <location evidence="1">Cell membrane</location>
        <topology evidence="1">Multi-pass membrane protein</topology>
    </subcellularLocation>
</comment>
<feature type="transmembrane region" description="Helical" evidence="7">
    <location>
        <begin position="389"/>
        <end position="411"/>
    </location>
</feature>
<accession>A0AAJ1IDK3</accession>
<dbReference type="InterPro" id="IPR050171">
    <property type="entry name" value="MFS_Transporters"/>
</dbReference>
<feature type="transmembrane region" description="Helical" evidence="7">
    <location>
        <begin position="299"/>
        <end position="318"/>
    </location>
</feature>